<organism evidence="2 3">
    <name type="scientific">Embleya scabrispora</name>
    <dbReference type="NCBI Taxonomy" id="159449"/>
    <lineage>
        <taxon>Bacteria</taxon>
        <taxon>Bacillati</taxon>
        <taxon>Actinomycetota</taxon>
        <taxon>Actinomycetes</taxon>
        <taxon>Kitasatosporales</taxon>
        <taxon>Streptomycetaceae</taxon>
        <taxon>Embleya</taxon>
    </lineage>
</organism>
<dbReference type="EMBL" id="MWQN01000003">
    <property type="protein sequence ID" value="OPC78145.1"/>
    <property type="molecule type" value="Genomic_DNA"/>
</dbReference>
<dbReference type="AlphaFoldDB" id="A0A1T3NN62"/>
<feature type="transmembrane region" description="Helical" evidence="1">
    <location>
        <begin position="48"/>
        <end position="69"/>
    </location>
</feature>
<keyword evidence="3" id="KW-1185">Reference proteome</keyword>
<gene>
    <name evidence="2" type="ORF">B4N89_38760</name>
</gene>
<accession>A0A1T3NN62</accession>
<evidence type="ECO:0000313" key="2">
    <source>
        <dbReference type="EMBL" id="OPC78145.1"/>
    </source>
</evidence>
<keyword evidence="1" id="KW-1133">Transmembrane helix</keyword>
<keyword evidence="1" id="KW-0472">Membrane</keyword>
<feature type="transmembrane region" description="Helical" evidence="1">
    <location>
        <begin position="81"/>
        <end position="103"/>
    </location>
</feature>
<keyword evidence="1" id="KW-0812">Transmembrane</keyword>
<dbReference type="Proteomes" id="UP000190037">
    <property type="component" value="Unassembled WGS sequence"/>
</dbReference>
<evidence type="ECO:0000313" key="3">
    <source>
        <dbReference type="Proteomes" id="UP000190037"/>
    </source>
</evidence>
<reference evidence="2 3" key="1">
    <citation type="submission" date="2017-03" db="EMBL/GenBank/DDBJ databases">
        <title>Draft genome sequence of Streptomyces scabrisporus NF3, endophyte isolated from Amphipterygium adstringens.</title>
        <authorList>
            <person name="Vazquez M."/>
            <person name="Ceapa C.D."/>
            <person name="Rodriguez Luna D."/>
            <person name="Sanchez Esquivel S."/>
        </authorList>
    </citation>
    <scope>NUCLEOTIDE SEQUENCE [LARGE SCALE GENOMIC DNA]</scope>
    <source>
        <strain evidence="2 3">NF3</strain>
    </source>
</reference>
<sequence>MGAARCGEVRPRSRLRGLGVGPAGGCGAAFVALLRATETGALPTRTRIVIAAPIVVGPASAAFGTWALTARRPLYGHDRVVGGWIALAATTAVAASAGPLYRARAHRRTLLRRRRELREGTG</sequence>
<evidence type="ECO:0000256" key="1">
    <source>
        <dbReference type="SAM" id="Phobius"/>
    </source>
</evidence>
<dbReference type="OrthoDB" id="6059373at2"/>
<comment type="caution">
    <text evidence="2">The sequence shown here is derived from an EMBL/GenBank/DDBJ whole genome shotgun (WGS) entry which is preliminary data.</text>
</comment>
<protein>
    <submittedName>
        <fullName evidence="2">Uncharacterized protein</fullName>
    </submittedName>
</protein>
<proteinExistence type="predicted"/>
<name>A0A1T3NN62_9ACTN</name>